<comment type="similarity">
    <text evidence="1">Belongs to the 'phage' integrase family.</text>
</comment>
<dbReference type="PROSITE" id="PS51898">
    <property type="entry name" value="TYR_RECOMBINASE"/>
    <property type="match status" value="1"/>
</dbReference>
<evidence type="ECO:0000256" key="2">
    <source>
        <dbReference type="ARBA" id="ARBA00022908"/>
    </source>
</evidence>
<keyword evidence="4" id="KW-0233">DNA recombination</keyword>
<dbReference type="InterPro" id="IPR002104">
    <property type="entry name" value="Integrase_catalytic"/>
</dbReference>
<dbReference type="RefSeq" id="WP_088476345.1">
    <property type="nucleotide sequence ID" value="NZ_NIXP01000135.1"/>
</dbReference>
<dbReference type="InterPro" id="IPR011010">
    <property type="entry name" value="DNA_brk_join_enz"/>
</dbReference>
<evidence type="ECO:0000259" key="7">
    <source>
        <dbReference type="PROSITE" id="PS51900"/>
    </source>
</evidence>
<dbReference type="InterPro" id="IPR050090">
    <property type="entry name" value="Tyrosine_recombinase_XerCD"/>
</dbReference>
<dbReference type="GO" id="GO:0006310">
    <property type="term" value="P:DNA recombination"/>
    <property type="evidence" value="ECO:0007669"/>
    <property type="project" value="UniProtKB-KW"/>
</dbReference>
<sequence length="373" mass="42228">MHLLRTSEIPLTELNKLIPASAALEETPLPRLEPRFPLLVSEEGQLHWGAFAFLLDTFRIDSTRSREKTLSTYAEGLKSWLEFVECNGGDWTRPTALLLSEYRRFLSSAPNRKRRLASETINLRTTTVREFYKFLEHWDGEGLADSGGSWETEPIKQFLARTSRLRRAKAYKRKVRAMSPEETSLMAATLKMPYSLMFLWTLGTGARRTTVADLDLTQLPKNALNVNYIETRTKGGKVINLVVTSRLAQRTLDYCQTSRNKAAANSTEKTSRVFLNSRGRPVTSKSYYQAFRRAAKVLGLNVTPHMSRHTFAAHMKSRLEEMERRGANINSIKVIQHLLAHNSAETTELYLASVSSIDSGTLRAILETEEALG</sequence>
<evidence type="ECO:0000256" key="5">
    <source>
        <dbReference type="PROSITE-ProRule" id="PRU01248"/>
    </source>
</evidence>
<accession>A0A246KW70</accession>
<dbReference type="EMBL" id="NIXP01000135">
    <property type="protein sequence ID" value="OWR27827.1"/>
    <property type="molecule type" value="Genomic_DNA"/>
</dbReference>
<evidence type="ECO:0008006" key="10">
    <source>
        <dbReference type="Google" id="ProtNLM"/>
    </source>
</evidence>
<keyword evidence="3 5" id="KW-0238">DNA-binding</keyword>
<feature type="domain" description="Core-binding (CB)" evidence="7">
    <location>
        <begin position="49"/>
        <end position="136"/>
    </location>
</feature>
<dbReference type="InterPro" id="IPR044068">
    <property type="entry name" value="CB"/>
</dbReference>
<evidence type="ECO:0000259" key="6">
    <source>
        <dbReference type="PROSITE" id="PS51898"/>
    </source>
</evidence>
<organism evidence="8 9">
    <name type="scientific">Stenotrophomonas pavanii</name>
    <dbReference type="NCBI Taxonomy" id="487698"/>
    <lineage>
        <taxon>Bacteria</taxon>
        <taxon>Pseudomonadati</taxon>
        <taxon>Pseudomonadota</taxon>
        <taxon>Gammaproteobacteria</taxon>
        <taxon>Lysobacterales</taxon>
        <taxon>Lysobacteraceae</taxon>
        <taxon>Stenotrophomonas</taxon>
    </lineage>
</organism>
<evidence type="ECO:0000256" key="3">
    <source>
        <dbReference type="ARBA" id="ARBA00023125"/>
    </source>
</evidence>
<comment type="caution">
    <text evidence="8">The sequence shown here is derived from an EMBL/GenBank/DDBJ whole genome shotgun (WGS) entry which is preliminary data.</text>
</comment>
<dbReference type="InterPro" id="IPR010998">
    <property type="entry name" value="Integrase_recombinase_N"/>
</dbReference>
<dbReference type="PANTHER" id="PTHR30349">
    <property type="entry name" value="PHAGE INTEGRASE-RELATED"/>
    <property type="match status" value="1"/>
</dbReference>
<protein>
    <recommendedName>
        <fullName evidence="10">Integrase</fullName>
    </recommendedName>
</protein>
<dbReference type="Pfam" id="PF02899">
    <property type="entry name" value="Phage_int_SAM_1"/>
    <property type="match status" value="1"/>
</dbReference>
<dbReference type="InterPro" id="IPR004107">
    <property type="entry name" value="Integrase_SAM-like_N"/>
</dbReference>
<dbReference type="SUPFAM" id="SSF56349">
    <property type="entry name" value="DNA breaking-rejoining enzymes"/>
    <property type="match status" value="1"/>
</dbReference>
<dbReference type="Proteomes" id="UP000197904">
    <property type="component" value="Unassembled WGS sequence"/>
</dbReference>
<dbReference type="InterPro" id="IPR013762">
    <property type="entry name" value="Integrase-like_cat_sf"/>
</dbReference>
<evidence type="ECO:0000256" key="1">
    <source>
        <dbReference type="ARBA" id="ARBA00008857"/>
    </source>
</evidence>
<dbReference type="AlphaFoldDB" id="A0A246KW70"/>
<evidence type="ECO:0000313" key="9">
    <source>
        <dbReference type="Proteomes" id="UP000197904"/>
    </source>
</evidence>
<reference evidence="8 9" key="1">
    <citation type="submission" date="2017-06" db="EMBL/GenBank/DDBJ databases">
        <authorList>
            <person name="Kim H.J."/>
            <person name="Triplett B.A."/>
        </authorList>
    </citation>
    <scope>NUCLEOTIDE SEQUENCE [LARGE SCALE GENOMIC DNA]</scope>
    <source>
        <strain evidence="8 9">S18795</strain>
    </source>
</reference>
<keyword evidence="2" id="KW-0229">DNA integration</keyword>
<name>A0A246KW70_9GAMM</name>
<dbReference type="Gene3D" id="1.10.150.130">
    <property type="match status" value="1"/>
</dbReference>
<dbReference type="GO" id="GO:0015074">
    <property type="term" value="P:DNA integration"/>
    <property type="evidence" value="ECO:0007669"/>
    <property type="project" value="UniProtKB-KW"/>
</dbReference>
<dbReference type="PROSITE" id="PS51900">
    <property type="entry name" value="CB"/>
    <property type="match status" value="1"/>
</dbReference>
<gene>
    <name evidence="8" type="ORF">CEE55_20045</name>
</gene>
<feature type="domain" description="Tyr recombinase" evidence="6">
    <location>
        <begin position="173"/>
        <end position="367"/>
    </location>
</feature>
<dbReference type="Gene3D" id="1.10.443.10">
    <property type="entry name" value="Intergrase catalytic core"/>
    <property type="match status" value="1"/>
</dbReference>
<evidence type="ECO:0000313" key="8">
    <source>
        <dbReference type="EMBL" id="OWR27827.1"/>
    </source>
</evidence>
<dbReference type="Pfam" id="PF00589">
    <property type="entry name" value="Phage_integrase"/>
    <property type="match status" value="1"/>
</dbReference>
<proteinExistence type="inferred from homology"/>
<dbReference type="GO" id="GO:0003677">
    <property type="term" value="F:DNA binding"/>
    <property type="evidence" value="ECO:0007669"/>
    <property type="project" value="UniProtKB-UniRule"/>
</dbReference>
<dbReference type="PANTHER" id="PTHR30349:SF41">
    <property type="entry name" value="INTEGRASE_RECOMBINASE PROTEIN MJ0367-RELATED"/>
    <property type="match status" value="1"/>
</dbReference>
<evidence type="ECO:0000256" key="4">
    <source>
        <dbReference type="ARBA" id="ARBA00023172"/>
    </source>
</evidence>